<dbReference type="SUPFAM" id="SSF53383">
    <property type="entry name" value="PLP-dependent transferases"/>
    <property type="match status" value="1"/>
</dbReference>
<dbReference type="Gene3D" id="3.40.640.10">
    <property type="entry name" value="Type I PLP-dependent aspartate aminotransferase-like (Major domain)"/>
    <property type="match status" value="1"/>
</dbReference>
<keyword evidence="3" id="KW-0808">Transferase</keyword>
<dbReference type="InterPro" id="IPR000192">
    <property type="entry name" value="Aminotrans_V_dom"/>
</dbReference>
<keyword evidence="3" id="KW-0032">Aminotransferase</keyword>
<reference evidence="3" key="1">
    <citation type="submission" date="2024-07" db="EMBL/GenBank/DDBJ databases">
        <authorList>
            <person name="Kim Y.J."/>
            <person name="Jeong J.Y."/>
        </authorList>
    </citation>
    <scope>NUCLEOTIDE SEQUENCE</scope>
    <source>
        <strain evidence="3">GIHE-MW2</strain>
    </source>
</reference>
<dbReference type="PANTHER" id="PTHR43092:SF2">
    <property type="entry name" value="HERCYNYLCYSTEINE SULFOXIDE LYASE"/>
    <property type="match status" value="1"/>
</dbReference>
<dbReference type="PANTHER" id="PTHR43092">
    <property type="entry name" value="L-CYSTEINE DESULFHYDRASE"/>
    <property type="match status" value="1"/>
</dbReference>
<sequence length="412" mass="46106">MVLSEGNTEHKVMSSAANISDEFGNPWQEFWSLDRQITFLNHGSFGACPQVVMAEQKRLRSQLELDPVRFFMQDFELLLDDARHKLAQFVGANPEDLVFVPNATTGVNTVLRSLHFHPGDEILTTDHAYNACQNALNFVGDRANVQIVRAPVSFPLESPDQIIEAVMQKVSAKTKLVLLDHATSQTGLIFPIEKLISQLTKLGIDTLVDGAQAPGMVSIDLSEIGATYYTGNCHKWLLSPKGAGFLYIRSDRQSQIRPLSISNGTNSPRTDKSRFHLEFDWTGTDDPTAYLSVPTAIKFIDSHLENGWLELMERNHQLAVTARKIICETLGVALPCPDEMIGAMASIPLPQKVEQFPANQLPGALYDRYGIQVPIFYFWPTQQWIVRISAQIYNTEAQYEKLAQALKELLNC</sequence>
<feature type="domain" description="Aminotransferase class V" evidence="2">
    <location>
        <begin position="67"/>
        <end position="400"/>
    </location>
</feature>
<name>A0AAU8JE65_9CYAN</name>
<dbReference type="InterPro" id="IPR015422">
    <property type="entry name" value="PyrdxlP-dep_Trfase_small"/>
</dbReference>
<evidence type="ECO:0000313" key="3">
    <source>
        <dbReference type="EMBL" id="XCM37476.1"/>
    </source>
</evidence>
<accession>A0AAU8JE65</accession>
<dbReference type="Pfam" id="PF00266">
    <property type="entry name" value="Aminotran_5"/>
    <property type="match status" value="1"/>
</dbReference>
<keyword evidence="1" id="KW-0663">Pyridoxal phosphate</keyword>
<evidence type="ECO:0000259" key="2">
    <source>
        <dbReference type="Pfam" id="PF00266"/>
    </source>
</evidence>
<gene>
    <name evidence="3" type="ORF">ABWT76_000239</name>
</gene>
<dbReference type="GO" id="GO:0008483">
    <property type="term" value="F:transaminase activity"/>
    <property type="evidence" value="ECO:0007669"/>
    <property type="project" value="UniProtKB-KW"/>
</dbReference>
<dbReference type="InterPro" id="IPR015421">
    <property type="entry name" value="PyrdxlP-dep_Trfase_major"/>
</dbReference>
<organism evidence="3">
    <name type="scientific">Planktothricoides raciborskii GIHE-MW2</name>
    <dbReference type="NCBI Taxonomy" id="2792601"/>
    <lineage>
        <taxon>Bacteria</taxon>
        <taxon>Bacillati</taxon>
        <taxon>Cyanobacteriota</taxon>
        <taxon>Cyanophyceae</taxon>
        <taxon>Oscillatoriophycideae</taxon>
        <taxon>Oscillatoriales</taxon>
        <taxon>Oscillatoriaceae</taxon>
        <taxon>Planktothricoides</taxon>
    </lineage>
</organism>
<protein>
    <submittedName>
        <fullName evidence="3">Aminotransferase class V-fold PLP-dependent enzyme</fullName>
    </submittedName>
</protein>
<dbReference type="AlphaFoldDB" id="A0AAU8JE65"/>
<dbReference type="EMBL" id="CP159837">
    <property type="protein sequence ID" value="XCM37476.1"/>
    <property type="molecule type" value="Genomic_DNA"/>
</dbReference>
<dbReference type="Gene3D" id="3.90.1150.10">
    <property type="entry name" value="Aspartate Aminotransferase, domain 1"/>
    <property type="match status" value="1"/>
</dbReference>
<dbReference type="RefSeq" id="WP_313890615.1">
    <property type="nucleotide sequence ID" value="NZ_CP159837.1"/>
</dbReference>
<evidence type="ECO:0000256" key="1">
    <source>
        <dbReference type="ARBA" id="ARBA00022898"/>
    </source>
</evidence>
<dbReference type="InterPro" id="IPR015424">
    <property type="entry name" value="PyrdxlP-dep_Trfase"/>
</dbReference>
<proteinExistence type="predicted"/>